<geneLocation type="plasmid" evidence="1 2">
    <name>unnamed1</name>
</geneLocation>
<dbReference type="RefSeq" id="WP_281470325.1">
    <property type="nucleotide sequence ID" value="NZ_CP124536.1"/>
</dbReference>
<dbReference type="EMBL" id="CP124536">
    <property type="protein sequence ID" value="WGV18266.1"/>
    <property type="molecule type" value="Genomic_DNA"/>
</dbReference>
<gene>
    <name evidence="1" type="ORF">QF092_18800</name>
</gene>
<keyword evidence="2" id="KW-1185">Reference proteome</keyword>
<sequence length="193" mass="21082">MEGVSLQEPATARSSAEIVEAIRGLSAADWVRLKKVAAYYARPAVPAQDLLQEAFVRALDGSRVCPAHVDAVRFLAEAIRSIADGEQEKADRRPALVSIEGGSGAATAMSVPDPAQSVESRIVQAEQDARMRADLLALFEDDSAAKDIVEGTMEGMTAEDLRELTGLDRTAYDSKRKLIRRRIDKRYPEGWQP</sequence>
<proteinExistence type="predicted"/>
<accession>A0ABY8QCR8</accession>
<evidence type="ECO:0000313" key="2">
    <source>
        <dbReference type="Proteomes" id="UP001230978"/>
    </source>
</evidence>
<evidence type="ECO:0000313" key="1">
    <source>
        <dbReference type="EMBL" id="WGV18266.1"/>
    </source>
</evidence>
<name>A0ABY8QCR8_9RHOB</name>
<dbReference type="Proteomes" id="UP001230978">
    <property type="component" value="Plasmid unnamed1"/>
</dbReference>
<keyword evidence="1" id="KW-0614">Plasmid</keyword>
<reference evidence="1 2" key="1">
    <citation type="submission" date="2023-04" db="EMBL/GenBank/DDBJ databases">
        <title>YMD61, complete Genome.</title>
        <authorList>
            <person name="Zhang J."/>
        </authorList>
    </citation>
    <scope>NUCLEOTIDE SEQUENCE [LARGE SCALE GENOMIC DNA]</scope>
    <source>
        <strain evidence="1 2">YMD61</strain>
        <plasmid evidence="1 2">unnamed1</plasmid>
    </source>
</reference>
<organism evidence="1 2">
    <name type="scientific">Fuscovulum ytuae</name>
    <dbReference type="NCBI Taxonomy" id="3042299"/>
    <lineage>
        <taxon>Bacteria</taxon>
        <taxon>Pseudomonadati</taxon>
        <taxon>Pseudomonadota</taxon>
        <taxon>Alphaproteobacteria</taxon>
        <taxon>Rhodobacterales</taxon>
        <taxon>Paracoccaceae</taxon>
        <taxon>Fuscovulum</taxon>
    </lineage>
</organism>
<protein>
    <submittedName>
        <fullName evidence="1">Uncharacterized protein</fullName>
    </submittedName>
</protein>